<gene>
    <name evidence="5" type="ORF">NEOLEDRAFT_1127870</name>
</gene>
<dbReference type="PANTHER" id="PTHR45929">
    <property type="entry name" value="JAK PATHWAY SIGNAL TRANSDUCTION ADAPTOR MOLECULE"/>
    <property type="match status" value="1"/>
</dbReference>
<feature type="region of interest" description="Disordered" evidence="3">
    <location>
        <begin position="133"/>
        <end position="200"/>
    </location>
</feature>
<dbReference type="PROSITE" id="PS50002">
    <property type="entry name" value="SH3"/>
    <property type="match status" value="1"/>
</dbReference>
<dbReference type="PRINTS" id="PR00499">
    <property type="entry name" value="P67PHOX"/>
</dbReference>
<sequence length="233" mass="24210">MAASEPQAAALLTHVVSQMKQNIEFLVSQGYISAADASVMTARLPSGVDNVMSRGDATAVSAAARGSRAVPPPPAGRPIIGKAKALWPYNEEASDPSDLSFHPGDIIDILEETNDDWWLGRVRGKEGLFPANHVAKVDTPPTPAASPRAVPPLPRDSTDKPAYRPFMAAHHGADLPPPSSVGTNSVGLQQDAKQEQKKSKFGKYGNTMAHSAAGGVGFGAGAAIGGGLVRAIF</sequence>
<reference evidence="5 6" key="1">
    <citation type="journal article" date="2016" name="Mol. Biol. Evol.">
        <title>Comparative Genomics of Early-Diverging Mushroom-Forming Fungi Provides Insights into the Origins of Lignocellulose Decay Capabilities.</title>
        <authorList>
            <person name="Nagy L.G."/>
            <person name="Riley R."/>
            <person name="Tritt A."/>
            <person name="Adam C."/>
            <person name="Daum C."/>
            <person name="Floudas D."/>
            <person name="Sun H."/>
            <person name="Yadav J.S."/>
            <person name="Pangilinan J."/>
            <person name="Larsson K.H."/>
            <person name="Matsuura K."/>
            <person name="Barry K."/>
            <person name="Labutti K."/>
            <person name="Kuo R."/>
            <person name="Ohm R.A."/>
            <person name="Bhattacharya S.S."/>
            <person name="Shirouzu T."/>
            <person name="Yoshinaga Y."/>
            <person name="Martin F.M."/>
            <person name="Grigoriev I.V."/>
            <person name="Hibbett D.S."/>
        </authorList>
    </citation>
    <scope>NUCLEOTIDE SEQUENCE [LARGE SCALE GENOMIC DNA]</scope>
    <source>
        <strain evidence="5 6">HHB14362 ss-1</strain>
    </source>
</reference>
<feature type="domain" description="SH3" evidence="4">
    <location>
        <begin position="78"/>
        <end position="139"/>
    </location>
</feature>
<dbReference type="PRINTS" id="PR00452">
    <property type="entry name" value="SH3DOMAIN"/>
</dbReference>
<dbReference type="PANTHER" id="PTHR45929:SF7">
    <property type="entry name" value="LAS SEVENTEEN-BINDING PROTEIN 1"/>
    <property type="match status" value="1"/>
</dbReference>
<organism evidence="5 6">
    <name type="scientific">Neolentinus lepideus HHB14362 ss-1</name>
    <dbReference type="NCBI Taxonomy" id="1314782"/>
    <lineage>
        <taxon>Eukaryota</taxon>
        <taxon>Fungi</taxon>
        <taxon>Dikarya</taxon>
        <taxon>Basidiomycota</taxon>
        <taxon>Agaricomycotina</taxon>
        <taxon>Agaricomycetes</taxon>
        <taxon>Gloeophyllales</taxon>
        <taxon>Gloeophyllaceae</taxon>
        <taxon>Neolentinus</taxon>
    </lineage>
</organism>
<accession>A0A165VNX1</accession>
<dbReference type="STRING" id="1314782.A0A165VNX1"/>
<dbReference type="EMBL" id="KV425553">
    <property type="protein sequence ID" value="KZT29957.1"/>
    <property type="molecule type" value="Genomic_DNA"/>
</dbReference>
<dbReference type="InterPro" id="IPR001452">
    <property type="entry name" value="SH3_domain"/>
</dbReference>
<keyword evidence="1 2" id="KW-0728">SH3 domain</keyword>
<dbReference type="InterPro" id="IPR050670">
    <property type="entry name" value="STAM"/>
</dbReference>
<keyword evidence="6" id="KW-1185">Reference proteome</keyword>
<dbReference type="InParanoid" id="A0A165VNX1"/>
<dbReference type="Proteomes" id="UP000076761">
    <property type="component" value="Unassembled WGS sequence"/>
</dbReference>
<dbReference type="Pfam" id="PF00018">
    <property type="entry name" value="SH3_1"/>
    <property type="match status" value="1"/>
</dbReference>
<dbReference type="OrthoDB" id="5983572at2759"/>
<evidence type="ECO:0000256" key="3">
    <source>
        <dbReference type="SAM" id="MobiDB-lite"/>
    </source>
</evidence>
<evidence type="ECO:0000313" key="6">
    <source>
        <dbReference type="Proteomes" id="UP000076761"/>
    </source>
</evidence>
<dbReference type="SMART" id="SM00326">
    <property type="entry name" value="SH3"/>
    <property type="match status" value="1"/>
</dbReference>
<dbReference type="Gene3D" id="2.30.30.40">
    <property type="entry name" value="SH3 Domains"/>
    <property type="match status" value="1"/>
</dbReference>
<dbReference type="SUPFAM" id="SSF50044">
    <property type="entry name" value="SH3-domain"/>
    <property type="match status" value="1"/>
</dbReference>
<dbReference type="InterPro" id="IPR036028">
    <property type="entry name" value="SH3-like_dom_sf"/>
</dbReference>
<dbReference type="FunCoup" id="A0A165VNX1">
    <property type="interactions" value="65"/>
</dbReference>
<feature type="compositionally biased region" description="Pro residues" evidence="3">
    <location>
        <begin position="140"/>
        <end position="154"/>
    </location>
</feature>
<dbReference type="FunFam" id="2.30.30.40:FF:000072">
    <property type="entry name" value="Unconventional Myosin IB"/>
    <property type="match status" value="1"/>
</dbReference>
<dbReference type="CDD" id="cd00174">
    <property type="entry name" value="SH3"/>
    <property type="match status" value="1"/>
</dbReference>
<name>A0A165VNX1_9AGAM</name>
<protein>
    <submittedName>
        <fullName evidence="5">SH3-domain-containing protein</fullName>
    </submittedName>
</protein>
<dbReference type="AlphaFoldDB" id="A0A165VNX1"/>
<proteinExistence type="predicted"/>
<evidence type="ECO:0000259" key="4">
    <source>
        <dbReference type="PROSITE" id="PS50002"/>
    </source>
</evidence>
<evidence type="ECO:0000256" key="2">
    <source>
        <dbReference type="PROSITE-ProRule" id="PRU00192"/>
    </source>
</evidence>
<evidence type="ECO:0000256" key="1">
    <source>
        <dbReference type="ARBA" id="ARBA00022443"/>
    </source>
</evidence>
<evidence type="ECO:0000313" key="5">
    <source>
        <dbReference type="EMBL" id="KZT29957.1"/>
    </source>
</evidence>